<evidence type="ECO:0000313" key="5">
    <source>
        <dbReference type="Proteomes" id="UP000197587"/>
    </source>
</evidence>
<dbReference type="InterPro" id="IPR026444">
    <property type="entry name" value="Secre_tail"/>
</dbReference>
<evidence type="ECO:0000256" key="2">
    <source>
        <dbReference type="SAM" id="SignalP"/>
    </source>
</evidence>
<feature type="signal peptide" evidence="2">
    <location>
        <begin position="1"/>
        <end position="21"/>
    </location>
</feature>
<dbReference type="RefSeq" id="WP_088264896.1">
    <property type="nucleotide sequence ID" value="NZ_JASZ02000036.1"/>
</dbReference>
<organism evidence="4 5">
    <name type="scientific">Kaistella haifensis DSM 19056</name>
    <dbReference type="NCBI Taxonomy" id="1450526"/>
    <lineage>
        <taxon>Bacteria</taxon>
        <taxon>Pseudomonadati</taxon>
        <taxon>Bacteroidota</taxon>
        <taxon>Flavobacteriia</taxon>
        <taxon>Flavobacteriales</taxon>
        <taxon>Weeksellaceae</taxon>
        <taxon>Chryseobacterium group</taxon>
        <taxon>Kaistella</taxon>
    </lineage>
</organism>
<feature type="domain" description="Secretion system C-terminal sorting" evidence="3">
    <location>
        <begin position="345"/>
        <end position="423"/>
    </location>
</feature>
<dbReference type="EMBL" id="JASZ02000036">
    <property type="protein sequence ID" value="OWK97212.1"/>
    <property type="molecule type" value="Genomic_DNA"/>
</dbReference>
<dbReference type="Proteomes" id="UP000197587">
    <property type="component" value="Unassembled WGS sequence"/>
</dbReference>
<name>A0A246B756_9FLAO</name>
<reference evidence="4 5" key="1">
    <citation type="submission" date="2014-01" db="EMBL/GenBank/DDBJ databases">
        <authorList>
            <consortium name="Genome Consortium for Active Teaching"/>
            <person name="Sontag T.C."/>
            <person name="Newman J.D."/>
        </authorList>
    </citation>
    <scope>NUCLEOTIDE SEQUENCE [LARGE SCALE GENOMIC DNA]</scope>
    <source>
        <strain evidence="4 5">DSM 19056</strain>
    </source>
</reference>
<dbReference type="Pfam" id="PF18962">
    <property type="entry name" value="Por_Secre_tail"/>
    <property type="match status" value="1"/>
</dbReference>
<feature type="chain" id="PRO_5012128268" evidence="2">
    <location>
        <begin position="22"/>
        <end position="425"/>
    </location>
</feature>
<gene>
    <name evidence="4" type="ORF">AP75_12555</name>
</gene>
<dbReference type="NCBIfam" id="TIGR04183">
    <property type="entry name" value="Por_Secre_tail"/>
    <property type="match status" value="1"/>
</dbReference>
<evidence type="ECO:0000256" key="1">
    <source>
        <dbReference type="ARBA" id="ARBA00022729"/>
    </source>
</evidence>
<proteinExistence type="predicted"/>
<protein>
    <submittedName>
        <fullName evidence="4">Secretion protein</fullName>
    </submittedName>
</protein>
<sequence length="425" mass="47945">MKTLFIFSAFLTAGIMNNVNAQTDANGYTQVNATTGAAYKNQVFFDLSENKLTSQDAKIWDVAFYRNGTTAFGTRVNDAQGIDTYQASTDPTQWDNINIANLSTWGEPLYNPDLTESLEEGAFEQADLTCNILSTGWGCYNIGSHHIDGKTIYVLKYPNDTYIKFMITDYFGGYTFKYSKWNGAAWEATTTKTIANGTADSYFNYFSLLNNQEVNNVEPPKAEWDFMLTKYWTFYNNVMMYQLSGIIQSPRITVAKATETQATNSINLPTETAFKKGITTIGHSWKPTSGLVADMVYYIKEDNKYYRMYFTENGGATTGNMYFKYKDITDLLGSNEVNSKVSFGLYPNPAPNKQVTLLYDLKTGFNNKGNISIYDFSGKLVHQTEITKTQGFFKKDLDLSRLQSGVYLVKLNVGSYTETKKLILK</sequence>
<evidence type="ECO:0000313" key="4">
    <source>
        <dbReference type="EMBL" id="OWK97212.1"/>
    </source>
</evidence>
<comment type="caution">
    <text evidence="4">The sequence shown here is derived from an EMBL/GenBank/DDBJ whole genome shotgun (WGS) entry which is preliminary data.</text>
</comment>
<evidence type="ECO:0000259" key="3">
    <source>
        <dbReference type="Pfam" id="PF18962"/>
    </source>
</evidence>
<keyword evidence="1 2" id="KW-0732">Signal</keyword>
<keyword evidence="5" id="KW-1185">Reference proteome</keyword>
<dbReference type="AlphaFoldDB" id="A0A246B756"/>
<reference evidence="4 5" key="2">
    <citation type="submission" date="2017-05" db="EMBL/GenBank/DDBJ databases">
        <title>Genome of Chryseobacterium haifense.</title>
        <authorList>
            <person name="Newman J.D."/>
        </authorList>
    </citation>
    <scope>NUCLEOTIDE SEQUENCE [LARGE SCALE GENOMIC DNA]</scope>
    <source>
        <strain evidence="4 5">DSM 19056</strain>
    </source>
</reference>
<accession>A0A246B756</accession>